<dbReference type="EMBL" id="HBUF01353385">
    <property type="protein sequence ID" value="CAG6715625.1"/>
    <property type="molecule type" value="Transcribed_RNA"/>
</dbReference>
<feature type="chain" id="PRO_5036429090" evidence="1">
    <location>
        <begin position="24"/>
        <end position="99"/>
    </location>
</feature>
<dbReference type="EMBL" id="HBUF01265881">
    <property type="protein sequence ID" value="CAG6684105.1"/>
    <property type="molecule type" value="Transcribed_RNA"/>
</dbReference>
<dbReference type="EMBL" id="HBUF01353386">
    <property type="protein sequence ID" value="CAG6715626.1"/>
    <property type="molecule type" value="Transcribed_RNA"/>
</dbReference>
<dbReference type="EMBL" id="HBUF01099955">
    <property type="protein sequence ID" value="CAG6637829.1"/>
    <property type="molecule type" value="Transcribed_RNA"/>
</dbReference>
<dbReference type="EMBL" id="HBUF01265884">
    <property type="protein sequence ID" value="CAG6684111.1"/>
    <property type="molecule type" value="Transcribed_RNA"/>
</dbReference>
<sequence>MVNAIRTAFVMFFSMLLIAMLSAHPLVKSGGPDYQTNELGDMVPESEEGIDNQMINYLVAQQLFSKLRNQMAAANDLQRKRSYWKQCAFNAVSCFGRKK</sequence>
<dbReference type="EMBL" id="HBUF01644616">
    <property type="protein sequence ID" value="CAG6785614.1"/>
    <property type="molecule type" value="Transcribed_RNA"/>
</dbReference>
<dbReference type="EMBL" id="HBUF01644615">
    <property type="protein sequence ID" value="CAG6785613.1"/>
    <property type="molecule type" value="Transcribed_RNA"/>
</dbReference>
<organism evidence="2">
    <name type="scientific">Cacopsylla melanoneura</name>
    <dbReference type="NCBI Taxonomy" id="428564"/>
    <lineage>
        <taxon>Eukaryota</taxon>
        <taxon>Metazoa</taxon>
        <taxon>Ecdysozoa</taxon>
        <taxon>Arthropoda</taxon>
        <taxon>Hexapoda</taxon>
        <taxon>Insecta</taxon>
        <taxon>Pterygota</taxon>
        <taxon>Neoptera</taxon>
        <taxon>Paraneoptera</taxon>
        <taxon>Hemiptera</taxon>
        <taxon>Sternorrhyncha</taxon>
        <taxon>Psylloidea</taxon>
        <taxon>Psyllidae</taxon>
        <taxon>Psyllinae</taxon>
        <taxon>Cacopsylla</taxon>
    </lineage>
</organism>
<protein>
    <submittedName>
        <fullName evidence="2">Prohormone-1</fullName>
    </submittedName>
</protein>
<dbReference type="EMBL" id="HBUF01099956">
    <property type="protein sequence ID" value="CAG6637830.1"/>
    <property type="molecule type" value="Transcribed_RNA"/>
</dbReference>
<accession>A0A8D9BI26</accession>
<proteinExistence type="predicted"/>
<evidence type="ECO:0000256" key="1">
    <source>
        <dbReference type="SAM" id="SignalP"/>
    </source>
</evidence>
<dbReference type="AlphaFoldDB" id="A0A8D9BI26"/>
<reference evidence="2" key="1">
    <citation type="submission" date="2021-05" db="EMBL/GenBank/DDBJ databases">
        <authorList>
            <person name="Alioto T."/>
            <person name="Alioto T."/>
            <person name="Gomez Garrido J."/>
        </authorList>
    </citation>
    <scope>NUCLEOTIDE SEQUENCE</scope>
</reference>
<dbReference type="EMBL" id="HBUF01265883">
    <property type="protein sequence ID" value="CAG6684109.1"/>
    <property type="molecule type" value="Transcribed_RNA"/>
</dbReference>
<dbReference type="EMBL" id="HBUF01265882">
    <property type="protein sequence ID" value="CAG6684107.1"/>
    <property type="molecule type" value="Transcribed_RNA"/>
</dbReference>
<name>A0A8D9BI26_9HEMI</name>
<keyword evidence="1" id="KW-0732">Signal</keyword>
<feature type="signal peptide" evidence="1">
    <location>
        <begin position="1"/>
        <end position="23"/>
    </location>
</feature>
<dbReference type="EMBL" id="HBUF01644617">
    <property type="protein sequence ID" value="CAG6785615.1"/>
    <property type="molecule type" value="Transcribed_RNA"/>
</dbReference>
<dbReference type="EMBL" id="HBUF01644614">
    <property type="protein sequence ID" value="CAG6785612.1"/>
    <property type="molecule type" value="Transcribed_RNA"/>
</dbReference>
<evidence type="ECO:0000313" key="2">
    <source>
        <dbReference type="EMBL" id="CAG6785613.1"/>
    </source>
</evidence>